<dbReference type="AlphaFoldDB" id="A0A226E9L5"/>
<reference evidence="7 8" key="1">
    <citation type="submission" date="2015-12" db="EMBL/GenBank/DDBJ databases">
        <title>The genome of Folsomia candida.</title>
        <authorList>
            <person name="Faddeeva A."/>
            <person name="Derks M.F."/>
            <person name="Anvar Y."/>
            <person name="Smit S."/>
            <person name="Van Straalen N."/>
            <person name="Roelofs D."/>
        </authorList>
    </citation>
    <scope>NUCLEOTIDE SEQUENCE [LARGE SCALE GENOMIC DNA]</scope>
    <source>
        <strain evidence="7 8">VU population</strain>
        <tissue evidence="7">Whole body</tissue>
    </source>
</reference>
<comment type="similarity">
    <text evidence="1 6">Belongs to the cytochrome P450 family.</text>
</comment>
<dbReference type="Gene3D" id="1.10.630.10">
    <property type="entry name" value="Cytochrome P450"/>
    <property type="match status" value="1"/>
</dbReference>
<keyword evidence="5 6" id="KW-0349">Heme</keyword>
<evidence type="ECO:0000256" key="1">
    <source>
        <dbReference type="ARBA" id="ARBA00010617"/>
    </source>
</evidence>
<keyword evidence="2 5" id="KW-0479">Metal-binding</keyword>
<dbReference type="GO" id="GO:0008395">
    <property type="term" value="F:steroid hydroxylase activity"/>
    <property type="evidence" value="ECO:0007669"/>
    <property type="project" value="TreeGrafter"/>
</dbReference>
<gene>
    <name evidence="7" type="ORF">Fcan01_11534</name>
</gene>
<dbReference type="PANTHER" id="PTHR24300">
    <property type="entry name" value="CYTOCHROME P450 508A4-RELATED"/>
    <property type="match status" value="1"/>
</dbReference>
<feature type="binding site" description="axial binding residue" evidence="5">
    <location>
        <position position="196"/>
    </location>
    <ligand>
        <name>heme</name>
        <dbReference type="ChEBI" id="CHEBI:30413"/>
    </ligand>
    <ligandPart>
        <name>Fe</name>
        <dbReference type="ChEBI" id="CHEBI:18248"/>
    </ligandPart>
</feature>
<protein>
    <submittedName>
        <fullName evidence="7">Cytochrome P450 2U1</fullName>
    </submittedName>
</protein>
<evidence type="ECO:0000256" key="3">
    <source>
        <dbReference type="ARBA" id="ARBA00023004"/>
    </source>
</evidence>
<comment type="caution">
    <text evidence="7">The sequence shown here is derived from an EMBL/GenBank/DDBJ whole genome shotgun (WGS) entry which is preliminary data.</text>
</comment>
<keyword evidence="8" id="KW-1185">Reference proteome</keyword>
<dbReference type="PRINTS" id="PR00463">
    <property type="entry name" value="EP450I"/>
</dbReference>
<evidence type="ECO:0000256" key="2">
    <source>
        <dbReference type="ARBA" id="ARBA00022723"/>
    </source>
</evidence>
<sequence length="248" mass="28939">MSYRTTMCAFSDAHRNFSPRLGNKKDIIIESYKKVFDDLTNAASPKSELFWVLVDLFVTGTDTTSQTLVWAVLLMTKYPDVKVKFCSEIDTIIGRDRFPLLSDKVEMSYCVSLIYGVMRYMSLVPFSVFHSTTKDTELGSYFIPMDTMILRNLWYAHHNQELWDAPEKFRPECFLVKGKFMENTNFLAFSYGKRVCPGRAFAMDELFLTSVYQEFDVTVYNPDFEPLVGMLLYPKSHNVIFKKRHFPR</sequence>
<keyword evidence="4 6" id="KW-0503">Monooxygenase</keyword>
<comment type="cofactor">
    <cofactor evidence="5">
        <name>heme</name>
        <dbReference type="ChEBI" id="CHEBI:30413"/>
    </cofactor>
</comment>
<dbReference type="InterPro" id="IPR017972">
    <property type="entry name" value="Cyt_P450_CS"/>
</dbReference>
<dbReference type="PROSITE" id="PS00086">
    <property type="entry name" value="CYTOCHROME_P450"/>
    <property type="match status" value="1"/>
</dbReference>
<dbReference type="OMA" id="RCTIAIW"/>
<dbReference type="OrthoDB" id="2789670at2759"/>
<keyword evidence="3 5" id="KW-0408">Iron</keyword>
<dbReference type="InterPro" id="IPR001128">
    <property type="entry name" value="Cyt_P450"/>
</dbReference>
<dbReference type="InterPro" id="IPR050182">
    <property type="entry name" value="Cytochrome_P450_fam2"/>
</dbReference>
<dbReference type="PANTHER" id="PTHR24300:SF397">
    <property type="entry name" value="CYTOCHROME P450 2U1"/>
    <property type="match status" value="1"/>
</dbReference>
<evidence type="ECO:0000313" key="7">
    <source>
        <dbReference type="EMBL" id="OXA53998.1"/>
    </source>
</evidence>
<dbReference type="Proteomes" id="UP000198287">
    <property type="component" value="Unassembled WGS sequence"/>
</dbReference>
<proteinExistence type="inferred from homology"/>
<dbReference type="GO" id="GO:0006082">
    <property type="term" value="P:organic acid metabolic process"/>
    <property type="evidence" value="ECO:0007669"/>
    <property type="project" value="TreeGrafter"/>
</dbReference>
<dbReference type="InterPro" id="IPR002401">
    <property type="entry name" value="Cyt_P450_E_grp-I"/>
</dbReference>
<dbReference type="GO" id="GO:0005737">
    <property type="term" value="C:cytoplasm"/>
    <property type="evidence" value="ECO:0007669"/>
    <property type="project" value="TreeGrafter"/>
</dbReference>
<accession>A0A226E9L5</accession>
<keyword evidence="6" id="KW-0560">Oxidoreductase</keyword>
<dbReference type="GO" id="GO:0006805">
    <property type="term" value="P:xenobiotic metabolic process"/>
    <property type="evidence" value="ECO:0007669"/>
    <property type="project" value="TreeGrafter"/>
</dbReference>
<dbReference type="GO" id="GO:0005506">
    <property type="term" value="F:iron ion binding"/>
    <property type="evidence" value="ECO:0007669"/>
    <property type="project" value="InterPro"/>
</dbReference>
<evidence type="ECO:0000256" key="4">
    <source>
        <dbReference type="ARBA" id="ARBA00023033"/>
    </source>
</evidence>
<dbReference type="SUPFAM" id="SSF48264">
    <property type="entry name" value="Cytochrome P450"/>
    <property type="match status" value="1"/>
</dbReference>
<name>A0A226E9L5_FOLCA</name>
<dbReference type="STRING" id="158441.A0A226E9L5"/>
<dbReference type="PRINTS" id="PR00385">
    <property type="entry name" value="P450"/>
</dbReference>
<evidence type="ECO:0000313" key="8">
    <source>
        <dbReference type="Proteomes" id="UP000198287"/>
    </source>
</evidence>
<evidence type="ECO:0000256" key="6">
    <source>
        <dbReference type="RuleBase" id="RU000461"/>
    </source>
</evidence>
<dbReference type="GO" id="GO:0020037">
    <property type="term" value="F:heme binding"/>
    <property type="evidence" value="ECO:0007669"/>
    <property type="project" value="InterPro"/>
</dbReference>
<dbReference type="GO" id="GO:0016712">
    <property type="term" value="F:oxidoreductase activity, acting on paired donors, with incorporation or reduction of molecular oxygen, reduced flavin or flavoprotein as one donor, and incorporation of one atom of oxygen"/>
    <property type="evidence" value="ECO:0007669"/>
    <property type="project" value="TreeGrafter"/>
</dbReference>
<organism evidence="7 8">
    <name type="scientific">Folsomia candida</name>
    <name type="common">Springtail</name>
    <dbReference type="NCBI Taxonomy" id="158441"/>
    <lineage>
        <taxon>Eukaryota</taxon>
        <taxon>Metazoa</taxon>
        <taxon>Ecdysozoa</taxon>
        <taxon>Arthropoda</taxon>
        <taxon>Hexapoda</taxon>
        <taxon>Collembola</taxon>
        <taxon>Entomobryomorpha</taxon>
        <taxon>Isotomoidea</taxon>
        <taxon>Isotomidae</taxon>
        <taxon>Proisotominae</taxon>
        <taxon>Folsomia</taxon>
    </lineage>
</organism>
<evidence type="ECO:0000256" key="5">
    <source>
        <dbReference type="PIRSR" id="PIRSR602401-1"/>
    </source>
</evidence>
<dbReference type="InterPro" id="IPR036396">
    <property type="entry name" value="Cyt_P450_sf"/>
</dbReference>
<dbReference type="Pfam" id="PF00067">
    <property type="entry name" value="p450"/>
    <property type="match status" value="1"/>
</dbReference>
<dbReference type="EMBL" id="LNIX01000005">
    <property type="protein sequence ID" value="OXA53998.1"/>
    <property type="molecule type" value="Genomic_DNA"/>
</dbReference>